<organism evidence="2 3">
    <name type="scientific">Methanococcus vannielii (strain ATCC 35089 / DSM 1224 / JCM 13029 / OCM 148 / SB)</name>
    <dbReference type="NCBI Taxonomy" id="406327"/>
    <lineage>
        <taxon>Archaea</taxon>
        <taxon>Methanobacteriati</taxon>
        <taxon>Methanobacteriota</taxon>
        <taxon>Methanomada group</taxon>
        <taxon>Methanococci</taxon>
        <taxon>Methanococcales</taxon>
        <taxon>Methanococcaceae</taxon>
        <taxon>Methanococcus</taxon>
    </lineage>
</organism>
<dbReference type="Pfam" id="PF01507">
    <property type="entry name" value="PAPS_reduct"/>
    <property type="match status" value="1"/>
</dbReference>
<evidence type="ECO:0000259" key="1">
    <source>
        <dbReference type="Pfam" id="PF01507"/>
    </source>
</evidence>
<dbReference type="EMBL" id="CP000742">
    <property type="protein sequence ID" value="ABR54453.1"/>
    <property type="molecule type" value="Genomic_DNA"/>
</dbReference>
<dbReference type="GO" id="GO:0003824">
    <property type="term" value="F:catalytic activity"/>
    <property type="evidence" value="ECO:0007669"/>
    <property type="project" value="InterPro"/>
</dbReference>
<evidence type="ECO:0000313" key="2">
    <source>
        <dbReference type="EMBL" id="ABR54453.1"/>
    </source>
</evidence>
<dbReference type="STRING" id="406327.Mevan_0546"/>
<gene>
    <name evidence="2" type="ordered locus">Mevan_0546</name>
</gene>
<dbReference type="Gene3D" id="3.40.50.620">
    <property type="entry name" value="HUPs"/>
    <property type="match status" value="1"/>
</dbReference>
<dbReference type="GeneID" id="5325960"/>
<reference evidence="2" key="1">
    <citation type="submission" date="2007-06" db="EMBL/GenBank/DDBJ databases">
        <title>Complete sequence of Methanococcus vannielii SB.</title>
        <authorList>
            <consortium name="US DOE Joint Genome Institute"/>
            <person name="Copeland A."/>
            <person name="Lucas S."/>
            <person name="Lapidus A."/>
            <person name="Barry K."/>
            <person name="Glavina del Rio T."/>
            <person name="Dalin E."/>
            <person name="Tice H."/>
            <person name="Pitluck S."/>
            <person name="Chain P."/>
            <person name="Malfatti S."/>
            <person name="Shin M."/>
            <person name="Vergez L."/>
            <person name="Schmutz J."/>
            <person name="Larimer F."/>
            <person name="Land M."/>
            <person name="Hauser L."/>
            <person name="Kyrpides N."/>
            <person name="Anderson I."/>
            <person name="Sieprawska-Lupa M."/>
            <person name="Whitman W.B."/>
            <person name="Richardson P."/>
        </authorList>
    </citation>
    <scope>NUCLEOTIDE SEQUENCE [LARGE SCALE GENOMIC DNA]</scope>
    <source>
        <strain evidence="2">SB</strain>
    </source>
</reference>
<sequence>MEDNLEFRPWTQNNRNLKNLNQLKEEIMENFQNSGLNNEKIVVMLSGGKDSAVSLAIAKSLGLNVHLCVHFLHDWSWNISTDEAKKLADRFNVKIIFPDITEELLKKTQGAKGKSICRICKTIMKARMVEIAKEENAKIIMTGETALEKIAGPIFEHIRENNKNIKRKSEQELYSQMELTKVPKRYKIHFFRPLIRVGHFDIFNLQKYYNLEINRVNEAGNKIGYWREGCSLQYCSPEAMISKELFDNLYVVNKLATEIARKNGFRASIVLPEKEITVIPNTKENIAKINEVLFRMNFS</sequence>
<proteinExistence type="predicted"/>
<dbReference type="KEGG" id="mvn:Mevan_0546"/>
<dbReference type="SUPFAM" id="SSF52402">
    <property type="entry name" value="Adenine nucleotide alpha hydrolases-like"/>
    <property type="match status" value="1"/>
</dbReference>
<evidence type="ECO:0000313" key="3">
    <source>
        <dbReference type="Proteomes" id="UP000001107"/>
    </source>
</evidence>
<dbReference type="InterPro" id="IPR052188">
    <property type="entry name" value="Ni-pincer_cofactor_biosynth"/>
</dbReference>
<feature type="domain" description="Phosphoadenosine phosphosulphate reductase" evidence="1">
    <location>
        <begin position="40"/>
        <end position="225"/>
    </location>
</feature>
<dbReference type="OrthoDB" id="61764at2157"/>
<dbReference type="AlphaFoldDB" id="A6UPN1"/>
<dbReference type="PANTHER" id="PTHR43169:SF4">
    <property type="entry name" value="ATPASE, PP-LOOP SUPERFAMILY-RELATED"/>
    <property type="match status" value="1"/>
</dbReference>
<dbReference type="InterPro" id="IPR014729">
    <property type="entry name" value="Rossmann-like_a/b/a_fold"/>
</dbReference>
<dbReference type="InterPro" id="IPR002500">
    <property type="entry name" value="PAPS_reduct_dom"/>
</dbReference>
<keyword evidence="3" id="KW-1185">Reference proteome</keyword>
<name>A6UPN1_METVS</name>
<dbReference type="RefSeq" id="WP_011972356.1">
    <property type="nucleotide sequence ID" value="NC_009634.1"/>
</dbReference>
<protein>
    <submittedName>
        <fullName evidence="2">Thiamine biosynthesis protein</fullName>
    </submittedName>
</protein>
<dbReference type="PANTHER" id="PTHR43169">
    <property type="entry name" value="EXSB FAMILY PROTEIN"/>
    <property type="match status" value="1"/>
</dbReference>
<dbReference type="HOGENOM" id="CLU_064237_0_0_2"/>
<accession>A6UPN1</accession>
<dbReference type="Proteomes" id="UP000001107">
    <property type="component" value="Chromosome"/>
</dbReference>
<dbReference type="eggNOG" id="arCOG00044">
    <property type="taxonomic scope" value="Archaea"/>
</dbReference>